<dbReference type="PRINTS" id="PR00385">
    <property type="entry name" value="P450"/>
</dbReference>
<dbReference type="GO" id="GO:0004497">
    <property type="term" value="F:monooxygenase activity"/>
    <property type="evidence" value="ECO:0007669"/>
    <property type="project" value="UniProtKB-KW"/>
</dbReference>
<evidence type="ECO:0000313" key="9">
    <source>
        <dbReference type="EMBL" id="WMV47240.1"/>
    </source>
</evidence>
<accession>A0AAF0ZRV8</accession>
<keyword evidence="10" id="KW-1185">Reference proteome</keyword>
<dbReference type="PANTHER" id="PTHR47953">
    <property type="entry name" value="OS08G0105600 PROTEIN"/>
    <property type="match status" value="1"/>
</dbReference>
<organism evidence="9 10">
    <name type="scientific">Solanum verrucosum</name>
    <dbReference type="NCBI Taxonomy" id="315347"/>
    <lineage>
        <taxon>Eukaryota</taxon>
        <taxon>Viridiplantae</taxon>
        <taxon>Streptophyta</taxon>
        <taxon>Embryophyta</taxon>
        <taxon>Tracheophyta</taxon>
        <taxon>Spermatophyta</taxon>
        <taxon>Magnoliopsida</taxon>
        <taxon>eudicotyledons</taxon>
        <taxon>Gunneridae</taxon>
        <taxon>Pentapetalae</taxon>
        <taxon>asterids</taxon>
        <taxon>lamiids</taxon>
        <taxon>Solanales</taxon>
        <taxon>Solanaceae</taxon>
        <taxon>Solanoideae</taxon>
        <taxon>Solaneae</taxon>
        <taxon>Solanum</taxon>
    </lineage>
</organism>
<dbReference type="AlphaFoldDB" id="A0AAF0ZRV8"/>
<dbReference type="PRINTS" id="PR00463">
    <property type="entry name" value="EP450I"/>
</dbReference>
<proteinExistence type="inferred from homology"/>
<evidence type="ECO:0008006" key="11">
    <source>
        <dbReference type="Google" id="ProtNLM"/>
    </source>
</evidence>
<comment type="cofactor">
    <cofactor evidence="7">
        <name>heme</name>
        <dbReference type="ChEBI" id="CHEBI:30413"/>
    </cofactor>
</comment>
<evidence type="ECO:0000256" key="5">
    <source>
        <dbReference type="ARBA" id="ARBA00023004"/>
    </source>
</evidence>
<dbReference type="EMBL" id="CP133620">
    <property type="protein sequence ID" value="WMV47240.1"/>
    <property type="molecule type" value="Genomic_DNA"/>
</dbReference>
<dbReference type="InterPro" id="IPR017972">
    <property type="entry name" value="Cyt_P450_CS"/>
</dbReference>
<dbReference type="PROSITE" id="PS00086">
    <property type="entry name" value="CYTOCHROME_P450"/>
    <property type="match status" value="1"/>
</dbReference>
<sequence>MEKIKKLKQKTSSWPMEIAPFRKCPSLGIRRWTSPSCTHKLGQKHGPFMHLQLGEISTIVVSSLDITREVMKTHDLAFASRPKLVSLDIICYKSTDIVFSPYGDYWRQMRKVCVLKLLTNKNVRSFSSIRRDEASRLVQLIQSSTRGEPINITEQILRYESSMTCKAAFGDQLLKDEEKFIEILRELVELAGGFSVADIFPSIKILHVVSGLRSRILKLHKNVDAIVEDVINKHKKNIASGKKGNGAFGGEDLVDVLLRLMESGELKIPITNDNIKAIMIDMFAGGTETSGTITIWAMTEMMRNPSVLTKAQAEVSKTFKEKETFNEDDIEELKYLKQVVKETLRLHPPFPLLIPRECMEETNINGYTIPLKTRVMVNVYAMGRDPKYWLDAESFIPERFEQSSIDYMGNNFEYLPFGAGRRMCPGITFGLINVYLPLAKLLYHFDWKLPDGVKPKDMDMTESCGITAAKKSELYLIATPYYLSQE</sequence>
<dbReference type="PANTHER" id="PTHR47953:SF17">
    <property type="entry name" value="CYTOCHROME P450"/>
    <property type="match status" value="1"/>
</dbReference>
<protein>
    <recommendedName>
        <fullName evidence="11">Cytochrome P450</fullName>
    </recommendedName>
</protein>
<dbReference type="GO" id="GO:0016705">
    <property type="term" value="F:oxidoreductase activity, acting on paired donors, with incorporation or reduction of molecular oxygen"/>
    <property type="evidence" value="ECO:0007669"/>
    <property type="project" value="InterPro"/>
</dbReference>
<gene>
    <name evidence="9" type="ORF">MTR67_040625</name>
</gene>
<dbReference type="Pfam" id="PF00067">
    <property type="entry name" value="p450"/>
    <property type="match status" value="1"/>
</dbReference>
<evidence type="ECO:0000313" key="10">
    <source>
        <dbReference type="Proteomes" id="UP001234989"/>
    </source>
</evidence>
<dbReference type="GO" id="GO:0005506">
    <property type="term" value="F:iron ion binding"/>
    <property type="evidence" value="ECO:0007669"/>
    <property type="project" value="InterPro"/>
</dbReference>
<dbReference type="GO" id="GO:0020037">
    <property type="term" value="F:heme binding"/>
    <property type="evidence" value="ECO:0007669"/>
    <property type="project" value="InterPro"/>
</dbReference>
<evidence type="ECO:0000256" key="7">
    <source>
        <dbReference type="PIRSR" id="PIRSR602401-1"/>
    </source>
</evidence>
<dbReference type="Gene3D" id="1.10.630.10">
    <property type="entry name" value="Cytochrome P450"/>
    <property type="match status" value="1"/>
</dbReference>
<name>A0AAF0ZRV8_SOLVR</name>
<evidence type="ECO:0000256" key="2">
    <source>
        <dbReference type="ARBA" id="ARBA00022617"/>
    </source>
</evidence>
<evidence type="ECO:0000256" key="6">
    <source>
        <dbReference type="ARBA" id="ARBA00023033"/>
    </source>
</evidence>
<dbReference type="CDD" id="cd11072">
    <property type="entry name" value="CYP71-like"/>
    <property type="match status" value="1"/>
</dbReference>
<dbReference type="InterPro" id="IPR052306">
    <property type="entry name" value="CYP450_71D"/>
</dbReference>
<evidence type="ECO:0000256" key="3">
    <source>
        <dbReference type="ARBA" id="ARBA00022723"/>
    </source>
</evidence>
<keyword evidence="6 8" id="KW-0503">Monooxygenase</keyword>
<keyword evidence="2 7" id="KW-0349">Heme</keyword>
<dbReference type="Proteomes" id="UP001234989">
    <property type="component" value="Chromosome 9"/>
</dbReference>
<reference evidence="9" key="1">
    <citation type="submission" date="2023-08" db="EMBL/GenBank/DDBJ databases">
        <title>A de novo genome assembly of Solanum verrucosum Schlechtendal, a Mexican diploid species geographically isolated from the other diploid A-genome species in potato relatives.</title>
        <authorList>
            <person name="Hosaka K."/>
        </authorList>
    </citation>
    <scope>NUCLEOTIDE SEQUENCE</scope>
    <source>
        <tissue evidence="9">Young leaves</tissue>
    </source>
</reference>
<evidence type="ECO:0000256" key="1">
    <source>
        <dbReference type="ARBA" id="ARBA00010617"/>
    </source>
</evidence>
<keyword evidence="3 7" id="KW-0479">Metal-binding</keyword>
<comment type="similarity">
    <text evidence="1 8">Belongs to the cytochrome P450 family.</text>
</comment>
<dbReference type="SUPFAM" id="SSF48264">
    <property type="entry name" value="Cytochrome P450"/>
    <property type="match status" value="1"/>
</dbReference>
<dbReference type="InterPro" id="IPR002401">
    <property type="entry name" value="Cyt_P450_E_grp-I"/>
</dbReference>
<evidence type="ECO:0000256" key="4">
    <source>
        <dbReference type="ARBA" id="ARBA00023002"/>
    </source>
</evidence>
<keyword evidence="5 7" id="KW-0408">Iron</keyword>
<dbReference type="InterPro" id="IPR001128">
    <property type="entry name" value="Cyt_P450"/>
</dbReference>
<dbReference type="InterPro" id="IPR036396">
    <property type="entry name" value="Cyt_P450_sf"/>
</dbReference>
<feature type="binding site" description="axial binding residue" evidence="7">
    <location>
        <position position="424"/>
    </location>
    <ligand>
        <name>heme</name>
        <dbReference type="ChEBI" id="CHEBI:30413"/>
    </ligand>
    <ligandPart>
        <name>Fe</name>
        <dbReference type="ChEBI" id="CHEBI:18248"/>
    </ligandPart>
</feature>
<evidence type="ECO:0000256" key="8">
    <source>
        <dbReference type="RuleBase" id="RU000461"/>
    </source>
</evidence>
<keyword evidence="4 8" id="KW-0560">Oxidoreductase</keyword>
<dbReference type="FunFam" id="1.10.630.10:FF:000043">
    <property type="entry name" value="Cytochrome P450 99A2"/>
    <property type="match status" value="1"/>
</dbReference>